<organism evidence="2 3">
    <name type="scientific">Syphacia muris</name>
    <dbReference type="NCBI Taxonomy" id="451379"/>
    <lineage>
        <taxon>Eukaryota</taxon>
        <taxon>Metazoa</taxon>
        <taxon>Ecdysozoa</taxon>
        <taxon>Nematoda</taxon>
        <taxon>Chromadorea</taxon>
        <taxon>Rhabditida</taxon>
        <taxon>Spirurina</taxon>
        <taxon>Oxyuridomorpha</taxon>
        <taxon>Oxyuroidea</taxon>
        <taxon>Oxyuridae</taxon>
        <taxon>Syphacia</taxon>
    </lineage>
</organism>
<dbReference type="Proteomes" id="UP000046393">
    <property type="component" value="Unplaced"/>
</dbReference>
<name>A0A0N5ACP1_9BILA</name>
<keyword evidence="2" id="KW-1185">Reference proteome</keyword>
<dbReference type="AlphaFoldDB" id="A0A0N5ACP1"/>
<accession>A0A0N5ACP1</accession>
<evidence type="ECO:0000313" key="3">
    <source>
        <dbReference type="WBParaSite" id="SMUV_0000191901-mRNA-1"/>
    </source>
</evidence>
<feature type="region of interest" description="Disordered" evidence="1">
    <location>
        <begin position="1"/>
        <end position="41"/>
    </location>
</feature>
<protein>
    <submittedName>
        <fullName evidence="3">Uncharacterized protein</fullName>
    </submittedName>
</protein>
<dbReference type="WBParaSite" id="SMUV_0000191901-mRNA-1">
    <property type="protein sequence ID" value="SMUV_0000191901-mRNA-1"/>
    <property type="gene ID" value="SMUV_0000191901"/>
</dbReference>
<feature type="compositionally biased region" description="Polar residues" evidence="1">
    <location>
        <begin position="21"/>
        <end position="36"/>
    </location>
</feature>
<reference evidence="3" key="1">
    <citation type="submission" date="2017-02" db="UniProtKB">
        <authorList>
            <consortium name="WormBaseParasite"/>
        </authorList>
    </citation>
    <scope>IDENTIFICATION</scope>
</reference>
<proteinExistence type="predicted"/>
<evidence type="ECO:0000313" key="2">
    <source>
        <dbReference type="Proteomes" id="UP000046393"/>
    </source>
</evidence>
<sequence>MREECYGNKVPLPPRRHREGTSLSSSQLKVPSNSYRSAVPLIPRTNPRNRAQLDFVKSEKNIGDGNGIRQEQPQNTVEYLDPVQNFDEASSELSSPVGTDTTSVSCKLGNGKVEYALVNEEGTQAVINANLMQDMLRTNNSVMESVIKSVKSESE</sequence>
<evidence type="ECO:0000256" key="1">
    <source>
        <dbReference type="SAM" id="MobiDB-lite"/>
    </source>
</evidence>